<dbReference type="GO" id="GO:0009247">
    <property type="term" value="P:glycolipid biosynthetic process"/>
    <property type="evidence" value="ECO:0007669"/>
    <property type="project" value="UniProtKB-ARBA"/>
</dbReference>
<dbReference type="Pfam" id="PF03279">
    <property type="entry name" value="Lip_A_acyltrans"/>
    <property type="match status" value="1"/>
</dbReference>
<organism evidence="7 8">
    <name type="scientific">Arundinibacter roseus</name>
    <dbReference type="NCBI Taxonomy" id="2070510"/>
    <lineage>
        <taxon>Bacteria</taxon>
        <taxon>Pseudomonadati</taxon>
        <taxon>Bacteroidota</taxon>
        <taxon>Cytophagia</taxon>
        <taxon>Cytophagales</taxon>
        <taxon>Spirosomataceae</taxon>
        <taxon>Arundinibacter</taxon>
    </lineage>
</organism>
<name>A0A4R4K6J2_9BACT</name>
<dbReference type="CDD" id="cd07984">
    <property type="entry name" value="LPLAT_LABLAT-like"/>
    <property type="match status" value="1"/>
</dbReference>
<reference evidence="7 8" key="1">
    <citation type="submission" date="2019-02" db="EMBL/GenBank/DDBJ databases">
        <title>Arundinibacter roseus gen. nov., sp. nov., a new member of the family Cytophagaceae.</title>
        <authorList>
            <person name="Szuroczki S."/>
            <person name="Khayer B."/>
            <person name="Sproer C."/>
            <person name="Toumi M."/>
            <person name="Szabo A."/>
            <person name="Felfoldi T."/>
            <person name="Schumann P."/>
            <person name="Toth E."/>
        </authorList>
    </citation>
    <scope>NUCLEOTIDE SEQUENCE [LARGE SCALE GENOMIC DNA]</scope>
    <source>
        <strain evidence="7 8">DMA-k-7a</strain>
    </source>
</reference>
<evidence type="ECO:0000256" key="3">
    <source>
        <dbReference type="ARBA" id="ARBA00022519"/>
    </source>
</evidence>
<keyword evidence="8" id="KW-1185">Reference proteome</keyword>
<dbReference type="GO" id="GO:0005886">
    <property type="term" value="C:plasma membrane"/>
    <property type="evidence" value="ECO:0007669"/>
    <property type="project" value="UniProtKB-SubCell"/>
</dbReference>
<accession>A0A4R4K6J2</accession>
<dbReference type="OrthoDB" id="9801955at2"/>
<dbReference type="Proteomes" id="UP000295706">
    <property type="component" value="Unassembled WGS sequence"/>
</dbReference>
<protein>
    <submittedName>
        <fullName evidence="7">Lipid A biosynthesis acyltransferase</fullName>
    </submittedName>
</protein>
<dbReference type="InterPro" id="IPR004960">
    <property type="entry name" value="LipA_acyltrans"/>
</dbReference>
<dbReference type="PANTHER" id="PTHR30606:SF10">
    <property type="entry name" value="PHOSPHATIDYLINOSITOL MANNOSIDE ACYLTRANSFERASE"/>
    <property type="match status" value="1"/>
</dbReference>
<gene>
    <name evidence="7" type="ORF">EZE20_19040</name>
</gene>
<dbReference type="EMBL" id="SMJU01000013">
    <property type="protein sequence ID" value="TDB61839.1"/>
    <property type="molecule type" value="Genomic_DNA"/>
</dbReference>
<keyword evidence="6 7" id="KW-0012">Acyltransferase</keyword>
<keyword evidence="4 7" id="KW-0808">Transferase</keyword>
<dbReference type="GO" id="GO:0016746">
    <property type="term" value="F:acyltransferase activity"/>
    <property type="evidence" value="ECO:0007669"/>
    <property type="project" value="UniProtKB-KW"/>
</dbReference>
<keyword evidence="2" id="KW-1003">Cell membrane</keyword>
<keyword evidence="5" id="KW-0472">Membrane</keyword>
<comment type="subcellular location">
    <subcellularLocation>
        <location evidence="1">Cell inner membrane</location>
    </subcellularLocation>
</comment>
<comment type="caution">
    <text evidence="7">The sequence shown here is derived from an EMBL/GenBank/DDBJ whole genome shotgun (WGS) entry which is preliminary data.</text>
</comment>
<evidence type="ECO:0000313" key="7">
    <source>
        <dbReference type="EMBL" id="TDB61839.1"/>
    </source>
</evidence>
<evidence type="ECO:0000313" key="8">
    <source>
        <dbReference type="Proteomes" id="UP000295706"/>
    </source>
</evidence>
<evidence type="ECO:0000256" key="1">
    <source>
        <dbReference type="ARBA" id="ARBA00004533"/>
    </source>
</evidence>
<evidence type="ECO:0000256" key="2">
    <source>
        <dbReference type="ARBA" id="ARBA00022475"/>
    </source>
</evidence>
<evidence type="ECO:0000256" key="5">
    <source>
        <dbReference type="ARBA" id="ARBA00023136"/>
    </source>
</evidence>
<dbReference type="PANTHER" id="PTHR30606">
    <property type="entry name" value="LIPID A BIOSYNTHESIS LAUROYL ACYLTRANSFERASE"/>
    <property type="match status" value="1"/>
</dbReference>
<keyword evidence="3" id="KW-0997">Cell inner membrane</keyword>
<dbReference type="AlphaFoldDB" id="A0A4R4K6J2"/>
<evidence type="ECO:0000256" key="4">
    <source>
        <dbReference type="ARBA" id="ARBA00022679"/>
    </source>
</evidence>
<proteinExistence type="predicted"/>
<sequence>MRNIPVRLLIFLLNGISRLSWKKIYRISDGMRWIIFDLFKYRKKVITENLKRSFPDKTDAERAQIERAFHQNITDIMVESIKLRSMSREEVGARFEIDATLLNEFYARKQNPVVVLGHLGNWEMANLFASSHFLHQVVAVYHPLTNPVFEKYLYDIRTRFGSEMIPMKEAYTRSPVPGEKPFLFFLVNDQSPNPQKAYWTTFLNQDTGMFRGVEQIARTFNSPVVYACIERNEQRRGHYRVQLKTITENPSEVPLNGILEQQARLLEADIRKQPANWLWSHKRWKHAKPAKLDSFQLLEKTPRRAQTH</sequence>
<evidence type="ECO:0000256" key="6">
    <source>
        <dbReference type="ARBA" id="ARBA00023315"/>
    </source>
</evidence>
<dbReference type="RefSeq" id="WP_132120651.1">
    <property type="nucleotide sequence ID" value="NZ_SMJU01000013.1"/>
</dbReference>